<evidence type="ECO:0000313" key="4">
    <source>
        <dbReference type="Proteomes" id="UP001180724"/>
    </source>
</evidence>
<feature type="region of interest" description="Disordered" evidence="1">
    <location>
        <begin position="1"/>
        <end position="71"/>
    </location>
</feature>
<feature type="domain" description="eCIS core" evidence="2">
    <location>
        <begin position="98"/>
        <end position="168"/>
    </location>
</feature>
<dbReference type="RefSeq" id="WP_311585528.1">
    <property type="nucleotide sequence ID" value="NZ_JAVRFH010000112.1"/>
</dbReference>
<dbReference type="EMBL" id="JAVRFH010000112">
    <property type="protein sequence ID" value="MDT0616252.1"/>
    <property type="molecule type" value="Genomic_DNA"/>
</dbReference>
<gene>
    <name evidence="3" type="ORF">RM812_39850</name>
</gene>
<sequence>MHAHETQAAQQSGKQSPARRSAVPGTTAGRMLALQNQAGNAAVSRAVQRARHEHGPGCGHAQEAAENADVQRRVSADSGFFEEPRVSVNDAISTPGKPLPARIREPAEQAYGMSFGHVTLHDNPVAQRSAVDLQAIAYTTGSHIVAQRSLDDATLFHEAHHVFQQSRGKVAGTNNGFGESVSSPDHSEEIEAAQAGERMARGQSPL</sequence>
<protein>
    <submittedName>
        <fullName evidence="3">DUF4157 domain-containing protein</fullName>
    </submittedName>
</protein>
<evidence type="ECO:0000313" key="3">
    <source>
        <dbReference type="EMBL" id="MDT0616252.1"/>
    </source>
</evidence>
<dbReference type="Pfam" id="PF13699">
    <property type="entry name" value="eCIS_core"/>
    <property type="match status" value="1"/>
</dbReference>
<reference evidence="3" key="1">
    <citation type="submission" date="2024-05" db="EMBL/GenBank/DDBJ databases">
        <title>30 novel species of actinomycetes from the DSMZ collection.</title>
        <authorList>
            <person name="Nouioui I."/>
        </authorList>
    </citation>
    <scope>NUCLEOTIDE SEQUENCE</scope>
    <source>
        <strain evidence="3">DSM 40712</strain>
    </source>
</reference>
<comment type="caution">
    <text evidence="3">The sequence shown here is derived from an EMBL/GenBank/DDBJ whole genome shotgun (WGS) entry which is preliminary data.</text>
</comment>
<evidence type="ECO:0000256" key="1">
    <source>
        <dbReference type="SAM" id="MobiDB-lite"/>
    </source>
</evidence>
<feature type="compositionally biased region" description="Polar residues" evidence="1">
    <location>
        <begin position="169"/>
        <end position="184"/>
    </location>
</feature>
<evidence type="ECO:0000259" key="2">
    <source>
        <dbReference type="Pfam" id="PF13699"/>
    </source>
</evidence>
<dbReference type="InterPro" id="IPR025295">
    <property type="entry name" value="eCIS_core_dom"/>
</dbReference>
<organism evidence="3 4">
    <name type="scientific">Streptomyces lancefieldiae</name>
    <dbReference type="NCBI Taxonomy" id="3075520"/>
    <lineage>
        <taxon>Bacteria</taxon>
        <taxon>Bacillati</taxon>
        <taxon>Actinomycetota</taxon>
        <taxon>Actinomycetes</taxon>
        <taxon>Kitasatosporales</taxon>
        <taxon>Streptomycetaceae</taxon>
        <taxon>Streptomyces</taxon>
    </lineage>
</organism>
<accession>A0ABU3B1B5</accession>
<feature type="region of interest" description="Disordered" evidence="1">
    <location>
        <begin position="169"/>
        <end position="206"/>
    </location>
</feature>
<dbReference type="Proteomes" id="UP001180724">
    <property type="component" value="Unassembled WGS sequence"/>
</dbReference>
<name>A0ABU3B1B5_9ACTN</name>
<proteinExistence type="predicted"/>
<keyword evidence="4" id="KW-1185">Reference proteome</keyword>